<organism evidence="1 2">
    <name type="scientific">Piloderma croceum (strain F 1598)</name>
    <dbReference type="NCBI Taxonomy" id="765440"/>
    <lineage>
        <taxon>Eukaryota</taxon>
        <taxon>Fungi</taxon>
        <taxon>Dikarya</taxon>
        <taxon>Basidiomycota</taxon>
        <taxon>Agaricomycotina</taxon>
        <taxon>Agaricomycetes</taxon>
        <taxon>Agaricomycetidae</taxon>
        <taxon>Atheliales</taxon>
        <taxon>Atheliaceae</taxon>
        <taxon>Piloderma</taxon>
    </lineage>
</organism>
<dbReference type="Proteomes" id="UP000054166">
    <property type="component" value="Unassembled WGS sequence"/>
</dbReference>
<reference evidence="2" key="2">
    <citation type="submission" date="2015-01" db="EMBL/GenBank/DDBJ databases">
        <title>Evolutionary Origins and Diversification of the Mycorrhizal Mutualists.</title>
        <authorList>
            <consortium name="DOE Joint Genome Institute"/>
            <consortium name="Mycorrhizal Genomics Consortium"/>
            <person name="Kohler A."/>
            <person name="Kuo A."/>
            <person name="Nagy L.G."/>
            <person name="Floudas D."/>
            <person name="Copeland A."/>
            <person name="Barry K.W."/>
            <person name="Cichocki N."/>
            <person name="Veneault-Fourrey C."/>
            <person name="LaButti K."/>
            <person name="Lindquist E.A."/>
            <person name="Lipzen A."/>
            <person name="Lundell T."/>
            <person name="Morin E."/>
            <person name="Murat C."/>
            <person name="Riley R."/>
            <person name="Ohm R."/>
            <person name="Sun H."/>
            <person name="Tunlid A."/>
            <person name="Henrissat B."/>
            <person name="Grigoriev I.V."/>
            <person name="Hibbett D.S."/>
            <person name="Martin F."/>
        </authorList>
    </citation>
    <scope>NUCLEOTIDE SEQUENCE [LARGE SCALE GENOMIC DNA]</scope>
    <source>
        <strain evidence="2">F 1598</strain>
    </source>
</reference>
<dbReference type="AlphaFoldDB" id="A0A0C3B0U8"/>
<evidence type="ECO:0000313" key="1">
    <source>
        <dbReference type="EMBL" id="KIM79858.1"/>
    </source>
</evidence>
<sequence>HLQSKGPYVCAMDIVQFLEMPEMKKQLNLKKPILERTACRWMNRMGCCWKKELKGQYKDGHEREDVVAYQQQVFLPLIATLTPHMYKWTQD</sequence>
<accession>A0A0C3B0U8</accession>
<feature type="non-terminal residue" evidence="1">
    <location>
        <position position="1"/>
    </location>
</feature>
<dbReference type="HOGENOM" id="CLU_2432943_0_0_1"/>
<dbReference type="InParanoid" id="A0A0C3B0U8"/>
<protein>
    <submittedName>
        <fullName evidence="1">Uncharacterized protein</fullName>
    </submittedName>
</protein>
<reference evidence="1 2" key="1">
    <citation type="submission" date="2014-04" db="EMBL/GenBank/DDBJ databases">
        <authorList>
            <consortium name="DOE Joint Genome Institute"/>
            <person name="Kuo A."/>
            <person name="Tarkka M."/>
            <person name="Buscot F."/>
            <person name="Kohler A."/>
            <person name="Nagy L.G."/>
            <person name="Floudas D."/>
            <person name="Copeland A."/>
            <person name="Barry K.W."/>
            <person name="Cichocki N."/>
            <person name="Veneault-Fourrey C."/>
            <person name="LaButti K."/>
            <person name="Lindquist E.A."/>
            <person name="Lipzen A."/>
            <person name="Lundell T."/>
            <person name="Morin E."/>
            <person name="Murat C."/>
            <person name="Sun H."/>
            <person name="Tunlid A."/>
            <person name="Henrissat B."/>
            <person name="Grigoriev I.V."/>
            <person name="Hibbett D.S."/>
            <person name="Martin F."/>
            <person name="Nordberg H.P."/>
            <person name="Cantor M.N."/>
            <person name="Hua S.X."/>
        </authorList>
    </citation>
    <scope>NUCLEOTIDE SEQUENCE [LARGE SCALE GENOMIC DNA]</scope>
    <source>
        <strain evidence="1 2">F 1598</strain>
    </source>
</reference>
<name>A0A0C3B0U8_PILCF</name>
<proteinExistence type="predicted"/>
<dbReference type="EMBL" id="KN833007">
    <property type="protein sequence ID" value="KIM79858.1"/>
    <property type="molecule type" value="Genomic_DNA"/>
</dbReference>
<dbReference type="OrthoDB" id="6511194at2759"/>
<feature type="non-terminal residue" evidence="1">
    <location>
        <position position="91"/>
    </location>
</feature>
<gene>
    <name evidence="1" type="ORF">PILCRDRAFT_55642</name>
</gene>
<evidence type="ECO:0000313" key="2">
    <source>
        <dbReference type="Proteomes" id="UP000054166"/>
    </source>
</evidence>
<keyword evidence="2" id="KW-1185">Reference proteome</keyword>
<dbReference type="STRING" id="765440.A0A0C3B0U8"/>